<feature type="region of interest" description="Disordered" evidence="11">
    <location>
        <begin position="1165"/>
        <end position="1200"/>
    </location>
</feature>
<dbReference type="GO" id="GO:0003712">
    <property type="term" value="F:transcription coregulator activity"/>
    <property type="evidence" value="ECO:0007669"/>
    <property type="project" value="UniProtKB-UniRule"/>
</dbReference>
<keyword evidence="19" id="KW-1185">Reference proteome</keyword>
<dbReference type="GO" id="GO:0016592">
    <property type="term" value="C:mediator complex"/>
    <property type="evidence" value="ECO:0007669"/>
    <property type="project" value="UniProtKB-UniRule"/>
</dbReference>
<feature type="domain" description="Mediator of RNA polymerase II transcription subunit 14 C-terminal" evidence="18">
    <location>
        <begin position="1346"/>
        <end position="1486"/>
    </location>
</feature>
<evidence type="ECO:0000256" key="7">
    <source>
        <dbReference type="ARBA" id="ARBA00023163"/>
    </source>
</evidence>
<proteinExistence type="inferred from homology"/>
<feature type="domain" description="Mediator of RNA polymerase II transcription subunit 14 RM2" evidence="13">
    <location>
        <begin position="301"/>
        <end position="378"/>
    </location>
</feature>
<dbReference type="InterPro" id="IPR056878">
    <property type="entry name" value="RM5_Med14"/>
</dbReference>
<dbReference type="GeneID" id="110981703"/>
<keyword evidence="8 10" id="KW-0539">Nucleus</keyword>
<evidence type="ECO:0000256" key="11">
    <source>
        <dbReference type="SAM" id="MobiDB-lite"/>
    </source>
</evidence>
<dbReference type="GO" id="GO:0006357">
    <property type="term" value="P:regulation of transcription by RNA polymerase II"/>
    <property type="evidence" value="ECO:0007669"/>
    <property type="project" value="InterPro"/>
</dbReference>
<evidence type="ECO:0000256" key="9">
    <source>
        <dbReference type="ARBA" id="ARBA00032007"/>
    </source>
</evidence>
<evidence type="ECO:0000313" key="20">
    <source>
        <dbReference type="RefSeq" id="XP_022095205.1"/>
    </source>
</evidence>
<feature type="domain" description="Mediator complex subunit MED14 N-terminal" evidence="12">
    <location>
        <begin position="34"/>
        <end position="222"/>
    </location>
</feature>
<feature type="domain" description="Mediator of RNA polymerase II transcription subunit 14 RM6" evidence="15">
    <location>
        <begin position="789"/>
        <end position="856"/>
    </location>
</feature>
<feature type="domain" description="Mediator of RNA polymerase II transcription subunit 14 RM5" evidence="17">
    <location>
        <begin position="667"/>
        <end position="755"/>
    </location>
</feature>
<feature type="compositionally biased region" description="Low complexity" evidence="11">
    <location>
        <begin position="1084"/>
        <end position="1099"/>
    </location>
</feature>
<evidence type="ECO:0000256" key="2">
    <source>
        <dbReference type="ARBA" id="ARBA00007813"/>
    </source>
</evidence>
<organism evidence="19 20">
    <name type="scientific">Acanthaster planci</name>
    <name type="common">Crown-of-thorns starfish</name>
    <dbReference type="NCBI Taxonomy" id="133434"/>
    <lineage>
        <taxon>Eukaryota</taxon>
        <taxon>Metazoa</taxon>
        <taxon>Echinodermata</taxon>
        <taxon>Eleutherozoa</taxon>
        <taxon>Asterozoa</taxon>
        <taxon>Asteroidea</taxon>
        <taxon>Valvatacea</taxon>
        <taxon>Valvatida</taxon>
        <taxon>Acanthasteridae</taxon>
        <taxon>Acanthaster</taxon>
    </lineage>
</organism>
<comment type="subunit">
    <text evidence="10">Component of the Mediator complex.</text>
</comment>
<dbReference type="CTD" id="9282"/>
<dbReference type="InterPro" id="IPR055107">
    <property type="entry name" value="Med14_RM8"/>
</dbReference>
<evidence type="ECO:0000259" key="12">
    <source>
        <dbReference type="Pfam" id="PF08638"/>
    </source>
</evidence>
<evidence type="ECO:0000256" key="5">
    <source>
        <dbReference type="ARBA" id="ARBA00023015"/>
    </source>
</evidence>
<dbReference type="Proteomes" id="UP000694845">
    <property type="component" value="Unplaced"/>
</dbReference>
<keyword evidence="7 10" id="KW-0804">Transcription</keyword>
<feature type="compositionally biased region" description="Polar residues" evidence="11">
    <location>
        <begin position="1120"/>
        <end position="1132"/>
    </location>
</feature>
<evidence type="ECO:0000313" key="19">
    <source>
        <dbReference type="Proteomes" id="UP000694845"/>
    </source>
</evidence>
<evidence type="ECO:0000256" key="10">
    <source>
        <dbReference type="RuleBase" id="RU365082"/>
    </source>
</evidence>
<dbReference type="Pfam" id="PF22981">
    <property type="entry name" value="RM2_Med14"/>
    <property type="match status" value="1"/>
</dbReference>
<dbReference type="PANTHER" id="PTHR12809:SF2">
    <property type="entry name" value="MEDIATOR OF RNA POLYMERASE II TRANSCRIPTION SUBUNIT 14"/>
    <property type="match status" value="1"/>
</dbReference>
<dbReference type="InterPro" id="IPR056879">
    <property type="entry name" value="RM3_Med14"/>
</dbReference>
<evidence type="ECO:0000259" key="17">
    <source>
        <dbReference type="Pfam" id="PF25067"/>
    </source>
</evidence>
<protein>
    <recommendedName>
        <fullName evidence="3 10">Mediator of RNA polymerase II transcription subunit 14</fullName>
    </recommendedName>
    <alternativeName>
        <fullName evidence="9 10">Mediator complex subunit 14</fullName>
    </alternativeName>
</protein>
<feature type="compositionally biased region" description="Polar residues" evidence="11">
    <location>
        <begin position="1175"/>
        <end position="1190"/>
    </location>
</feature>
<evidence type="ECO:0000256" key="4">
    <source>
        <dbReference type="ARBA" id="ARBA00022737"/>
    </source>
</evidence>
<dbReference type="RefSeq" id="XP_022095205.1">
    <property type="nucleotide sequence ID" value="XM_022239513.1"/>
</dbReference>
<evidence type="ECO:0000259" key="15">
    <source>
        <dbReference type="Pfam" id="PF22984"/>
    </source>
</evidence>
<dbReference type="KEGG" id="aplc:110981703"/>
<dbReference type="InterPro" id="IPR055114">
    <property type="entry name" value="Med14_RM6"/>
</dbReference>
<evidence type="ECO:0000256" key="6">
    <source>
        <dbReference type="ARBA" id="ARBA00023159"/>
    </source>
</evidence>
<accession>A0A8B7YRW3</accession>
<dbReference type="Pfam" id="PF22983">
    <property type="entry name" value="RM8_Med14"/>
    <property type="match status" value="1"/>
</dbReference>
<keyword evidence="4" id="KW-0677">Repeat</keyword>
<dbReference type="OrthoDB" id="205099at2759"/>
<evidence type="ECO:0000256" key="3">
    <source>
        <dbReference type="ARBA" id="ARBA00019619"/>
    </source>
</evidence>
<evidence type="ECO:0000259" key="18">
    <source>
        <dbReference type="Pfam" id="PF25069"/>
    </source>
</evidence>
<reference evidence="20" key="1">
    <citation type="submission" date="2025-08" db="UniProtKB">
        <authorList>
            <consortium name="RefSeq"/>
        </authorList>
    </citation>
    <scope>IDENTIFICATION</scope>
</reference>
<dbReference type="PANTHER" id="PTHR12809">
    <property type="entry name" value="MEDIATOR COMPLEX SUBUNIT"/>
    <property type="match status" value="1"/>
</dbReference>
<dbReference type="InterPro" id="IPR013947">
    <property type="entry name" value="Mediator_Med14"/>
</dbReference>
<keyword evidence="6 10" id="KW-0010">Activator</keyword>
<comment type="similarity">
    <text evidence="2 10">Belongs to the Mediator complex subunit 14 family.</text>
</comment>
<dbReference type="GO" id="GO:0070847">
    <property type="term" value="C:core mediator complex"/>
    <property type="evidence" value="ECO:0007669"/>
    <property type="project" value="TreeGrafter"/>
</dbReference>
<evidence type="ECO:0000259" key="16">
    <source>
        <dbReference type="Pfam" id="PF25065"/>
    </source>
</evidence>
<dbReference type="OMA" id="KQPAYFI"/>
<evidence type="ECO:0000259" key="13">
    <source>
        <dbReference type="Pfam" id="PF22981"/>
    </source>
</evidence>
<evidence type="ECO:0000256" key="8">
    <source>
        <dbReference type="ARBA" id="ARBA00023242"/>
    </source>
</evidence>
<feature type="domain" description="Mediator of RNA polymerase II transcription subunit 14 RM3" evidence="16">
    <location>
        <begin position="381"/>
        <end position="488"/>
    </location>
</feature>
<dbReference type="Pfam" id="PF25065">
    <property type="entry name" value="RM3_Med14"/>
    <property type="match status" value="1"/>
</dbReference>
<feature type="compositionally biased region" description="Polar residues" evidence="11">
    <location>
        <begin position="1023"/>
        <end position="1049"/>
    </location>
</feature>
<dbReference type="InterPro" id="IPR055113">
    <property type="entry name" value="Med14_RM2"/>
</dbReference>
<name>A0A8B7YRW3_ACAPL</name>
<dbReference type="InterPro" id="IPR055122">
    <property type="entry name" value="Med14_N"/>
</dbReference>
<keyword evidence="5 10" id="KW-0805">Transcription regulation</keyword>
<comment type="function">
    <text evidence="10">Component of the Mediator complex, a coactivator involved in the regulated transcription of nearly all RNA polymerase II-dependent genes. Mediator functions as a bridge to convey information from gene-specific regulatory proteins to the basal RNA polymerase II transcription machinery. Mediator is recruited to promoters by direct interactions with regulatory proteins and serves as a scaffold for the assembly of a functional preinitiation complex with RNA polymerase II and the general transcription factors.</text>
</comment>
<dbReference type="Pfam" id="PF25067">
    <property type="entry name" value="RM5_Med14"/>
    <property type="match status" value="1"/>
</dbReference>
<feature type="domain" description="Mediator of RNA polymerase II transcription subunit 14 RM8" evidence="14">
    <location>
        <begin position="1257"/>
        <end position="1330"/>
    </location>
</feature>
<evidence type="ECO:0000256" key="1">
    <source>
        <dbReference type="ARBA" id="ARBA00004123"/>
    </source>
</evidence>
<feature type="region of interest" description="Disordered" evidence="11">
    <location>
        <begin position="1078"/>
        <end position="1152"/>
    </location>
</feature>
<feature type="region of interest" description="Disordered" evidence="11">
    <location>
        <begin position="971"/>
        <end position="1056"/>
    </location>
</feature>
<evidence type="ECO:0000259" key="14">
    <source>
        <dbReference type="Pfam" id="PF22983"/>
    </source>
</evidence>
<gene>
    <name evidence="20" type="primary">LOC110981703</name>
</gene>
<comment type="subcellular location">
    <subcellularLocation>
        <location evidence="1 10">Nucleus</location>
    </subcellularLocation>
</comment>
<dbReference type="Pfam" id="PF25069">
    <property type="entry name" value="Med14_C"/>
    <property type="match status" value="1"/>
</dbReference>
<dbReference type="Pfam" id="PF22984">
    <property type="entry name" value="RM6_Med14"/>
    <property type="match status" value="1"/>
</dbReference>
<sequence length="1487" mass="164966">MAPILTPQAQAQAQMSLTPIPGQRAASPSGTNSISLGLLLEFLIQKTYHELMVLSELLPRKTDMERKIEIVKFARSTRQSFVRLLALVKWASSAAKVDKCAAISAFLDQQSLLFVDTADMLSHMARENLVHARLPNFSLPVAVDVLTTGQYRRMPTCIKEKIVPPDPISQNEKASVLQRLNQIIQHRLVTSKLPSQLSDLSIVDGRVKFSVPQEFEATLTLMGDDPGIPWRLLNIEILVNDPDTGDGKALVHPMQINYIHQLLQSRLFGDENTLQDMYNCLHSFCQSLQLEVLHSQAQRLIRERWGEHVMIEKYTAGQCLTLAYWRSQSFNVDKPELYSLSVGIDTNDTAKPLQINHDPPLSVEDANEVNRAIRCDRLSIERLLVETILMRSKVKLKELQSILEKELTNTKTLIENTPPLLYVPIIEPCSQSEYLTVSVDMQTGSYQPYIAHADATLLEEMEHCLNSELIKLYQYITKLSFMLSMHHCKQSIQQLPCKCTDKLPLVSISAEHPLAKLSQNRLYIHLVKHKNYFVVVEFNSIKNQTHLHIRYYLFHTRQAAFYDQSAGEDVPPSTQSDWDSGEPFLAPLSLIPLDAKSCTHGADTLVEAEELNQNQKRKLGSSLTSFKKQRIDTYSEYFQRELVHIIALCDRRIPFISLCEELVEQGIPFQGIQVEAEGIGMVVKLCSLPAVEGVSEEINSVLANSLLECSFRLLLRSHLLVWQVQLTFGNCPVKSTLPRERGSTRCLYLTYSSTSPVVNQLLQDWKAIGMLYGPVQDLGSVINDPDLPLSSVAEVRSYTYQKLVLVYGKEKTSTVTILWDSHETRFQLRLAVIGTACSSNCHLLVHRQLEQEFNTHSSLIRLMQNMCDSQQPLQAISKLPMSPALGGLTSQANLPSHTFVVIPQSSIHVRVVFRKTYCLDILCKGKNTATVRDGAYCLFDVSKVVEGLTPAPNLKSFLEMFVDESVSNMRRRSVNEDDNPPSPIGMDTGDSFLMSQHHSVPSPMARLGGTASGGFVHPMTPPTAISTSNPATPASPHTSMLSQQYSMSPGASGYPLASPPSIPSNIVPSPSSNMLNTASPALAVGSPSNVPHHVPSPGSFVPTPSPNIQMHSPAPGPFISPQNLSENANSPYPSMGLAMPSPGQRNWPASPSVPGPSPINRYGVAHSPGMAASHSPGSSGLGQTTGSAPTQAPMPMRPARHLPSRSWAASIPTALSYEAITKIFTPAPAPGVIGGPAANLCCPAERFLGSIHSKRYLQRVFHSIETIQEVPSNEPGMLHYRTESLQYWVSLNPNTMQTLHLQVKPNPDMNDRWNQDELQVIERYFETKVVCPPYKLSAILAFSRALSGPTRILKDLVQLMRLELLPDRTLKWTIQWCLTVPPNDSFGVAPPGTAALAIKTKMLFFIQLTRIGMNPPVGQDTQSIVIPIVHDMQANTTSYVDRQKPHNASAATVSNMLKRSNEMFQNKVECTIFPVIRDLMTNLVLPQ</sequence>
<dbReference type="Pfam" id="PF08638">
    <property type="entry name" value="Med14"/>
    <property type="match status" value="1"/>
</dbReference>
<dbReference type="InterPro" id="IPR056877">
    <property type="entry name" value="Med14_C"/>
</dbReference>